<keyword evidence="2" id="KW-1185">Reference proteome</keyword>
<dbReference type="PANTHER" id="PTHR31891">
    <property type="entry name" value="FORMAMIDASE C869.04-RELATED"/>
    <property type="match status" value="1"/>
</dbReference>
<comment type="caution">
    <text evidence="1">The sequence shown here is derived from an EMBL/GenBank/DDBJ whole genome shotgun (WGS) entry which is preliminary data.</text>
</comment>
<evidence type="ECO:0000313" key="1">
    <source>
        <dbReference type="EMBL" id="TFE04034.1"/>
    </source>
</evidence>
<reference evidence="1 2" key="1">
    <citation type="submission" date="2019-03" db="EMBL/GenBank/DDBJ databases">
        <authorList>
            <person name="Yang Y."/>
        </authorList>
    </citation>
    <scope>NUCLEOTIDE SEQUENCE [LARGE SCALE GENOMIC DNA]</scope>
    <source>
        <strain evidence="1 2">ASL-1</strain>
    </source>
</reference>
<dbReference type="Gene3D" id="2.60.120.580">
    <property type="entry name" value="Acetamidase/Formamidase-like domains"/>
    <property type="match status" value="1"/>
</dbReference>
<sequence>MTNYLAKENFIYSMDQANKPAIKVKSGEQIVVDTYDCFENQIKSENTAFDSIDWNKVNPATGPIFVDGAQKGDILKVRIDEIEIGERGVMVTGPGLGVMGHRMERFDVKMIPVREGKTIFDDQISIPLNPMIGVIGVAPEEGGISCGIPSAHGGNMDTKEVTTGATLYFPVFHEGALLSLGDLHAAMGDGEVSVSGIEIPATVKITVEVIKGKSITYPFLENEEGLTALVSKETLDEAADTAVELMIDLIRPQTGLTLSEMTMLMSAAGQVQVGQIVDPLKTAKFHVPRYVLEAYGIEVWGRSYYSKK</sequence>
<dbReference type="Proteomes" id="UP000297776">
    <property type="component" value="Unassembled WGS sequence"/>
</dbReference>
<dbReference type="InterPro" id="IPR004304">
    <property type="entry name" value="FmdA_AmdA"/>
</dbReference>
<name>A0A4Y8LLZ9_9BACL</name>
<dbReference type="Gene3D" id="2.40.10.120">
    <property type="match status" value="1"/>
</dbReference>
<evidence type="ECO:0000313" key="2">
    <source>
        <dbReference type="Proteomes" id="UP000297776"/>
    </source>
</evidence>
<dbReference type="GO" id="GO:0016811">
    <property type="term" value="F:hydrolase activity, acting on carbon-nitrogen (but not peptide) bonds, in linear amides"/>
    <property type="evidence" value="ECO:0007669"/>
    <property type="project" value="InterPro"/>
</dbReference>
<dbReference type="EMBL" id="SORX01000001">
    <property type="protein sequence ID" value="TFE04034.1"/>
    <property type="molecule type" value="Genomic_DNA"/>
</dbReference>
<dbReference type="SUPFAM" id="SSF141130">
    <property type="entry name" value="Acetamidase/Formamidase-like"/>
    <property type="match status" value="1"/>
</dbReference>
<dbReference type="Gene3D" id="3.10.28.20">
    <property type="entry name" value="Acetamidase/Formamidase-like domains"/>
    <property type="match status" value="1"/>
</dbReference>
<dbReference type="RefSeq" id="WP_134378921.1">
    <property type="nucleotide sequence ID" value="NZ_SORX01000001.1"/>
</dbReference>
<accession>A0A4Y8LLZ9</accession>
<protein>
    <submittedName>
        <fullName evidence="1">Acetamidase</fullName>
    </submittedName>
</protein>
<dbReference type="PANTHER" id="PTHR31891:SF1">
    <property type="entry name" value="FORMAMIDASE C869.04-RELATED"/>
    <property type="match status" value="1"/>
</dbReference>
<dbReference type="Pfam" id="PF03069">
    <property type="entry name" value="FmdA_AmdA"/>
    <property type="match status" value="2"/>
</dbReference>
<proteinExistence type="predicted"/>
<organism evidence="1 2">
    <name type="scientific">Jeotgalibacillus salarius</name>
    <dbReference type="NCBI Taxonomy" id="546023"/>
    <lineage>
        <taxon>Bacteria</taxon>
        <taxon>Bacillati</taxon>
        <taxon>Bacillota</taxon>
        <taxon>Bacilli</taxon>
        <taxon>Bacillales</taxon>
        <taxon>Caryophanaceae</taxon>
        <taxon>Jeotgalibacillus</taxon>
    </lineage>
</organism>
<dbReference type="AlphaFoldDB" id="A0A4Y8LLZ9"/>
<gene>
    <name evidence="1" type="ORF">E2626_01515</name>
</gene>
<dbReference type="OrthoDB" id="9811740at2"/>